<proteinExistence type="predicted"/>
<accession>D9PHH6</accession>
<dbReference type="SUPFAM" id="SSF52218">
    <property type="entry name" value="Flavoproteins"/>
    <property type="match status" value="1"/>
</dbReference>
<dbReference type="InterPro" id="IPR029039">
    <property type="entry name" value="Flavoprotein-like_sf"/>
</dbReference>
<reference evidence="1" key="1">
    <citation type="submission" date="2010-07" db="EMBL/GenBank/DDBJ databases">
        <authorList>
            <consortium name="CONSOLIDER consortium CSD2007-00005"/>
            <person name="Guazzaroni M.-E."/>
            <person name="Richter M."/>
            <person name="Garcia-Salamanca A."/>
            <person name="Yarza P."/>
            <person name="Ferrer M."/>
        </authorList>
    </citation>
    <scope>NUCLEOTIDE SEQUENCE</scope>
</reference>
<evidence type="ECO:0008006" key="2">
    <source>
        <dbReference type="Google" id="ProtNLM"/>
    </source>
</evidence>
<dbReference type="EMBL" id="ADZX01000372">
    <property type="protein sequence ID" value="EFK96976.1"/>
    <property type="molecule type" value="Genomic_DNA"/>
</dbReference>
<evidence type="ECO:0000313" key="1">
    <source>
        <dbReference type="EMBL" id="EFK96976.1"/>
    </source>
</evidence>
<protein>
    <recommendedName>
        <fullName evidence="2">NADPH-dependent FMN reductase-like domain-containing protein</fullName>
    </recommendedName>
</protein>
<gene>
    <name evidence="1" type="ORF">LDC_0976</name>
</gene>
<reference evidence="1" key="2">
    <citation type="journal article" date="2011" name="Microb. Ecol.">
        <title>Taxonomic and Functional Metagenomic Profiling of the Microbial Community in the Anoxic Sediment of a Sub-saline Shallow Lake (Laguna de Carrizo, Central Spain).</title>
        <authorList>
            <person name="Ferrer M."/>
            <person name="Guazzaroni M.E."/>
            <person name="Richter M."/>
            <person name="Garcia-Salamanca A."/>
            <person name="Yarza P."/>
            <person name="Suarez-Suarez A."/>
            <person name="Solano J."/>
            <person name="Alcaide M."/>
            <person name="van Dillewijn P."/>
            <person name="Molina-Henares M.A."/>
            <person name="Lopez-Cortes N."/>
            <person name="Al-Ramahi Y."/>
            <person name="Guerrero C."/>
            <person name="Acosta A."/>
            <person name="de Eugenio L.I."/>
            <person name="Martinez V."/>
            <person name="Marques S."/>
            <person name="Rojo F."/>
            <person name="Santero E."/>
            <person name="Genilloud O."/>
            <person name="Perez-Perez J."/>
            <person name="Rossello-Mora R."/>
            <person name="Ramos J.L."/>
        </authorList>
    </citation>
    <scope>NUCLEOTIDE SEQUENCE</scope>
</reference>
<dbReference type="Gene3D" id="3.40.50.360">
    <property type="match status" value="1"/>
</dbReference>
<sequence>MTLDDEQHYKDIFEDTLQTLKKYKKILFLTTSNRWNSEENSEKPKSTMLAYEIAKRLDSSNISIIEVPLLKIYPCEGNVSTKSGNSCGVADAKKKDPLKNPSGHHRCWASINNKDDELWKISKELFESDCVVFFGSIRWGQMNSEYQKLIERLTWIENRHTTLGEENIVKDIDAGIIIVSQNWNGAQVLDTQKKVLKYFGFNVVKNLSWNWQYTDIDTDESKQSYIDATNQFAKIFLENDK</sequence>
<comment type="caution">
    <text evidence="1">The sequence shown here is derived from an EMBL/GenBank/DDBJ whole genome shotgun (WGS) entry which is preliminary data.</text>
</comment>
<organism evidence="1">
    <name type="scientific">sediment metagenome</name>
    <dbReference type="NCBI Taxonomy" id="749907"/>
    <lineage>
        <taxon>unclassified sequences</taxon>
        <taxon>metagenomes</taxon>
        <taxon>ecological metagenomes</taxon>
    </lineage>
</organism>
<name>D9PHH6_9ZZZZ</name>
<dbReference type="AlphaFoldDB" id="D9PHH6"/>